<organism evidence="2 3">
    <name type="scientific">Jaapia argillacea MUCL 33604</name>
    <dbReference type="NCBI Taxonomy" id="933084"/>
    <lineage>
        <taxon>Eukaryota</taxon>
        <taxon>Fungi</taxon>
        <taxon>Dikarya</taxon>
        <taxon>Basidiomycota</taxon>
        <taxon>Agaricomycotina</taxon>
        <taxon>Agaricomycetes</taxon>
        <taxon>Agaricomycetidae</taxon>
        <taxon>Jaapiales</taxon>
        <taxon>Jaapiaceae</taxon>
        <taxon>Jaapia</taxon>
    </lineage>
</organism>
<evidence type="ECO:0000313" key="2">
    <source>
        <dbReference type="EMBL" id="KDQ54604.1"/>
    </source>
</evidence>
<dbReference type="AlphaFoldDB" id="A0A067PII8"/>
<accession>A0A067PII8</accession>
<dbReference type="HOGENOM" id="CLU_115535_0_0_1"/>
<gene>
    <name evidence="2" type="ORF">JAAARDRAFT_399493</name>
</gene>
<dbReference type="OrthoDB" id="2526171at2759"/>
<sequence>MHVVMNKILFFLTTLWLSFWLPVFQFHHGVKGQSATAAQCNRSSPLTQNSLGQSPCDDAAALWGVCTGDATPWPPLPNGSQYSPPQPDLGEVNPCTCSSVVYVLASACGWCQNQNFTTWATWTTNCTTAQQTKGFPSLIPSGIAIPHWAYMDVSGFGGNFDPTIALQLGGTSDTASQTPINDVIRLRLS</sequence>
<dbReference type="Proteomes" id="UP000027265">
    <property type="component" value="Unassembled WGS sequence"/>
</dbReference>
<keyword evidence="3" id="KW-1185">Reference proteome</keyword>
<keyword evidence="1" id="KW-0732">Signal</keyword>
<feature type="chain" id="PRO_5001643216" evidence="1">
    <location>
        <begin position="33"/>
        <end position="189"/>
    </location>
</feature>
<feature type="signal peptide" evidence="1">
    <location>
        <begin position="1"/>
        <end position="32"/>
    </location>
</feature>
<evidence type="ECO:0000313" key="3">
    <source>
        <dbReference type="Proteomes" id="UP000027265"/>
    </source>
</evidence>
<dbReference type="InParanoid" id="A0A067PII8"/>
<reference evidence="3" key="1">
    <citation type="journal article" date="2014" name="Proc. Natl. Acad. Sci. U.S.A.">
        <title>Extensive sampling of basidiomycete genomes demonstrates inadequacy of the white-rot/brown-rot paradigm for wood decay fungi.</title>
        <authorList>
            <person name="Riley R."/>
            <person name="Salamov A.A."/>
            <person name="Brown D.W."/>
            <person name="Nagy L.G."/>
            <person name="Floudas D."/>
            <person name="Held B.W."/>
            <person name="Levasseur A."/>
            <person name="Lombard V."/>
            <person name="Morin E."/>
            <person name="Otillar R."/>
            <person name="Lindquist E.A."/>
            <person name="Sun H."/>
            <person name="LaButti K.M."/>
            <person name="Schmutz J."/>
            <person name="Jabbour D."/>
            <person name="Luo H."/>
            <person name="Baker S.E."/>
            <person name="Pisabarro A.G."/>
            <person name="Walton J.D."/>
            <person name="Blanchette R.A."/>
            <person name="Henrissat B."/>
            <person name="Martin F."/>
            <person name="Cullen D."/>
            <person name="Hibbett D.S."/>
            <person name="Grigoriev I.V."/>
        </authorList>
    </citation>
    <scope>NUCLEOTIDE SEQUENCE [LARGE SCALE GENOMIC DNA]</scope>
    <source>
        <strain evidence="3">MUCL 33604</strain>
    </source>
</reference>
<protein>
    <submittedName>
        <fullName evidence="2">Uncharacterized protein</fullName>
    </submittedName>
</protein>
<proteinExistence type="predicted"/>
<name>A0A067PII8_9AGAM</name>
<evidence type="ECO:0000256" key="1">
    <source>
        <dbReference type="SAM" id="SignalP"/>
    </source>
</evidence>
<dbReference type="EMBL" id="KL197728">
    <property type="protein sequence ID" value="KDQ54604.1"/>
    <property type="molecule type" value="Genomic_DNA"/>
</dbReference>